<dbReference type="AlphaFoldDB" id="A0A1Y2LVV4"/>
<accession>A0A1Y2LVV4</accession>
<feature type="compositionally biased region" description="Basic and acidic residues" evidence="1">
    <location>
        <begin position="1"/>
        <end position="10"/>
    </location>
</feature>
<dbReference type="Proteomes" id="UP000193240">
    <property type="component" value="Unassembled WGS sequence"/>
</dbReference>
<protein>
    <submittedName>
        <fullName evidence="2">Uncharacterized protein</fullName>
    </submittedName>
</protein>
<evidence type="ECO:0000256" key="1">
    <source>
        <dbReference type="SAM" id="MobiDB-lite"/>
    </source>
</evidence>
<reference evidence="2 3" key="1">
    <citation type="journal article" date="2017" name="Genome Announc.">
        <title>Genome sequence of the saprophytic ascomycete Epicoccum nigrum ICMP 19927 strain isolated from New Zealand.</title>
        <authorList>
            <person name="Fokin M."/>
            <person name="Fleetwood D."/>
            <person name="Weir B.S."/>
            <person name="Villas-Boas S.G."/>
        </authorList>
    </citation>
    <scope>NUCLEOTIDE SEQUENCE [LARGE SCALE GENOMIC DNA]</scope>
    <source>
        <strain evidence="2 3">ICMP 19927</strain>
    </source>
</reference>
<evidence type="ECO:0000313" key="3">
    <source>
        <dbReference type="Proteomes" id="UP000193240"/>
    </source>
</evidence>
<organism evidence="2 3">
    <name type="scientific">Epicoccum nigrum</name>
    <name type="common">Soil fungus</name>
    <name type="synonym">Epicoccum purpurascens</name>
    <dbReference type="NCBI Taxonomy" id="105696"/>
    <lineage>
        <taxon>Eukaryota</taxon>
        <taxon>Fungi</taxon>
        <taxon>Dikarya</taxon>
        <taxon>Ascomycota</taxon>
        <taxon>Pezizomycotina</taxon>
        <taxon>Dothideomycetes</taxon>
        <taxon>Pleosporomycetidae</taxon>
        <taxon>Pleosporales</taxon>
        <taxon>Pleosporineae</taxon>
        <taxon>Didymellaceae</taxon>
        <taxon>Epicoccum</taxon>
    </lineage>
</organism>
<proteinExistence type="predicted"/>
<dbReference type="EMBL" id="KZ107847">
    <property type="protein sequence ID" value="OSS47960.1"/>
    <property type="molecule type" value="Genomic_DNA"/>
</dbReference>
<dbReference type="InParanoid" id="A0A1Y2LVV4"/>
<name>A0A1Y2LVV4_EPING</name>
<dbReference type="OMA" id="ICATANV"/>
<gene>
    <name evidence="2" type="ORF">B5807_06434</name>
</gene>
<keyword evidence="3" id="KW-1185">Reference proteome</keyword>
<sequence length="188" mass="20745">MGELSRRLRADSQQPAAGRSSLLRCPPDTLTRLRTLNEAEIITLYTPVVPHSPSATLVKDMDPFEPLGRALPRPVRHVPFRMEVGMTELHPYFLSASGVVVVVLCATENVLSRYPEAFERQLKFARGISRKVQKDSSMVSVPVVLLAVIGNGANQDAYEQAIREFPVVVTLDDYSPLTLESAVRAVFG</sequence>
<feature type="region of interest" description="Disordered" evidence="1">
    <location>
        <begin position="1"/>
        <end position="22"/>
    </location>
</feature>
<evidence type="ECO:0000313" key="2">
    <source>
        <dbReference type="EMBL" id="OSS47960.1"/>
    </source>
</evidence>